<comment type="caution">
    <text evidence="1">The sequence shown here is derived from an EMBL/GenBank/DDBJ whole genome shotgun (WGS) entry which is preliminary data.</text>
</comment>
<proteinExistence type="predicted"/>
<name>A0A4V2NXU7_9ACTN</name>
<organism evidence="1 2">
    <name type="scientific">Nocardioides jejuensis</name>
    <dbReference type="NCBI Taxonomy" id="2502782"/>
    <lineage>
        <taxon>Bacteria</taxon>
        <taxon>Bacillati</taxon>
        <taxon>Actinomycetota</taxon>
        <taxon>Actinomycetes</taxon>
        <taxon>Propionibacteriales</taxon>
        <taxon>Nocardioidaceae</taxon>
        <taxon>Nocardioides</taxon>
    </lineage>
</organism>
<dbReference type="Proteomes" id="UP000295453">
    <property type="component" value="Unassembled WGS sequence"/>
</dbReference>
<dbReference type="AlphaFoldDB" id="A0A4V2NXU7"/>
<gene>
    <name evidence="1" type="ORF">EPD65_12450</name>
</gene>
<reference evidence="1 2" key="1">
    <citation type="submission" date="2019-03" db="EMBL/GenBank/DDBJ databases">
        <authorList>
            <person name="Kim M.K.M."/>
        </authorList>
    </citation>
    <scope>NUCLEOTIDE SEQUENCE [LARGE SCALE GENOMIC DNA]</scope>
    <source>
        <strain evidence="1 2">18JY15-6</strain>
    </source>
</reference>
<accession>A0A4V2NXU7</accession>
<keyword evidence="2" id="KW-1185">Reference proteome</keyword>
<evidence type="ECO:0000313" key="1">
    <source>
        <dbReference type="EMBL" id="TCJ22552.1"/>
    </source>
</evidence>
<dbReference type="EMBL" id="SJZJ01000022">
    <property type="protein sequence ID" value="TCJ22552.1"/>
    <property type="molecule type" value="Genomic_DNA"/>
</dbReference>
<protein>
    <submittedName>
        <fullName evidence="1">Uncharacterized protein</fullName>
    </submittedName>
</protein>
<sequence>MHRAHLAVLTKEPVTAAAAAVPPSPDAALSAVRRGEAALQRSLTAGAQHAASGPLARALASMAAGVAMHLAAAPTPAGRAA</sequence>
<evidence type="ECO:0000313" key="2">
    <source>
        <dbReference type="Proteomes" id="UP000295453"/>
    </source>
</evidence>